<accession>J0QSJ4</accession>
<protein>
    <submittedName>
        <fullName evidence="1">Uncharacterized protein</fullName>
    </submittedName>
</protein>
<dbReference type="EMBL" id="AILZ01000045">
    <property type="protein sequence ID" value="EJF86044.1"/>
    <property type="molecule type" value="Genomic_DNA"/>
</dbReference>
<organism evidence="1 2">
    <name type="scientific">Bartonella vinsonii subsp. arupensis OK-94-513</name>
    <dbReference type="NCBI Taxonomy" id="1094562"/>
    <lineage>
        <taxon>Bacteria</taxon>
        <taxon>Pseudomonadati</taxon>
        <taxon>Pseudomonadota</taxon>
        <taxon>Alphaproteobacteria</taxon>
        <taxon>Hyphomicrobiales</taxon>
        <taxon>Bartonellaceae</taxon>
        <taxon>Bartonella</taxon>
    </lineage>
</organism>
<dbReference type="Proteomes" id="UP000002304">
    <property type="component" value="Unassembled WGS sequence"/>
</dbReference>
<reference evidence="1 2" key="1">
    <citation type="submission" date="2012-03" db="EMBL/GenBank/DDBJ databases">
        <title>The Genome Sequence of Bartonella vinsonii subsp. arupensis OK-94-513.</title>
        <authorList>
            <consortium name="The Broad Institute Genome Sequencing Platform"/>
            <consortium name="The Broad Institute Genome Sequencing Center for Infectious Disease"/>
            <person name="Feldgarden M."/>
            <person name="Kirby J."/>
            <person name="Kosoy M."/>
            <person name="Birtles R."/>
            <person name="Probert W.S."/>
            <person name="Chiaraviglio L."/>
            <person name="Young S.K."/>
            <person name="Zeng Q."/>
            <person name="Gargeya S."/>
            <person name="Fitzgerald M."/>
            <person name="Haas B."/>
            <person name="Abouelleil A."/>
            <person name="Alvarado L."/>
            <person name="Arachchi H.M."/>
            <person name="Berlin A."/>
            <person name="Chapman S.B."/>
            <person name="Gearin G."/>
            <person name="Goldberg J."/>
            <person name="Griggs A."/>
            <person name="Gujja S."/>
            <person name="Hansen M."/>
            <person name="Heiman D."/>
            <person name="Howarth C."/>
            <person name="Larimer J."/>
            <person name="Lui A."/>
            <person name="MacDonald P.J.P."/>
            <person name="McCowen C."/>
            <person name="Montmayeur A."/>
            <person name="Murphy C."/>
            <person name="Neiman D."/>
            <person name="Pearson M."/>
            <person name="Priest M."/>
            <person name="Roberts A."/>
            <person name="Saif S."/>
            <person name="Shea T."/>
            <person name="Sisk P."/>
            <person name="Stolte C."/>
            <person name="Sykes S."/>
            <person name="Wortman J."/>
            <person name="Nusbaum C."/>
            <person name="Birren B."/>
        </authorList>
    </citation>
    <scope>NUCLEOTIDE SEQUENCE [LARGE SCALE GENOMIC DNA]</scope>
    <source>
        <strain evidence="1 2">OK-94-513</strain>
    </source>
</reference>
<proteinExistence type="predicted"/>
<dbReference type="HOGENOM" id="CLU_3411419_0_0_5"/>
<evidence type="ECO:0000313" key="2">
    <source>
        <dbReference type="Proteomes" id="UP000002304"/>
    </source>
</evidence>
<name>J0QSJ4_BARVI</name>
<dbReference type="AlphaFoldDB" id="J0QSJ4"/>
<feature type="non-terminal residue" evidence="1">
    <location>
        <position position="30"/>
    </location>
</feature>
<gene>
    <name evidence="1" type="ORF">ME1_01425</name>
</gene>
<evidence type="ECO:0000313" key="1">
    <source>
        <dbReference type="EMBL" id="EJF86044.1"/>
    </source>
</evidence>
<comment type="caution">
    <text evidence="1">The sequence shown here is derived from an EMBL/GenBank/DDBJ whole genome shotgun (WGS) entry which is preliminary data.</text>
</comment>
<sequence>MLGSFSDVDGFEVNMGNPHQWMIRVGGRLT</sequence>